<evidence type="ECO:0000313" key="1">
    <source>
        <dbReference type="EMBL" id="GEN62883.1"/>
    </source>
</evidence>
<keyword evidence="2" id="KW-1185">Reference proteome</keyword>
<sequence>MERGGKPAVDDAFTAVALAGRTRARVAAGRAFALTGTRWCRTETAGRTVALPVSSAAIACTTGENGRMEAASNVCRKPPLRTDFLRRARTKIVAGAMSDGTVMAP</sequence>
<reference evidence="1 2" key="1">
    <citation type="submission" date="2019-07" db="EMBL/GenBank/DDBJ databases">
        <title>Whole genome shotgun sequence of Acetobacter oeni NBRC 105207.</title>
        <authorList>
            <person name="Hosoyama A."/>
            <person name="Uohara A."/>
            <person name="Ohji S."/>
            <person name="Ichikawa N."/>
        </authorList>
    </citation>
    <scope>NUCLEOTIDE SEQUENCE [LARGE SCALE GENOMIC DNA]</scope>
    <source>
        <strain evidence="1 2">NBRC 105207</strain>
    </source>
</reference>
<dbReference type="AlphaFoldDB" id="A0A511XIV7"/>
<dbReference type="EMBL" id="BJYG01000012">
    <property type="protein sequence ID" value="GEN62883.1"/>
    <property type="molecule type" value="Genomic_DNA"/>
</dbReference>
<accession>A0A511XIV7</accession>
<proteinExistence type="predicted"/>
<comment type="caution">
    <text evidence="1">The sequence shown here is derived from an EMBL/GenBank/DDBJ whole genome shotgun (WGS) entry which is preliminary data.</text>
</comment>
<gene>
    <name evidence="1" type="ORF">AOE01nite_11070</name>
</gene>
<evidence type="ECO:0000313" key="2">
    <source>
        <dbReference type="Proteomes" id="UP000321746"/>
    </source>
</evidence>
<name>A0A511XIV7_9PROT</name>
<protein>
    <submittedName>
        <fullName evidence="1">Uncharacterized protein</fullName>
    </submittedName>
</protein>
<organism evidence="1 2">
    <name type="scientific">Acetobacter oeni</name>
    <dbReference type="NCBI Taxonomy" id="304077"/>
    <lineage>
        <taxon>Bacteria</taxon>
        <taxon>Pseudomonadati</taxon>
        <taxon>Pseudomonadota</taxon>
        <taxon>Alphaproteobacteria</taxon>
        <taxon>Acetobacterales</taxon>
        <taxon>Acetobacteraceae</taxon>
        <taxon>Acetobacter</taxon>
    </lineage>
</organism>
<dbReference type="Proteomes" id="UP000321746">
    <property type="component" value="Unassembled WGS sequence"/>
</dbReference>